<evidence type="ECO:0000313" key="2">
    <source>
        <dbReference type="Proteomes" id="UP000278081"/>
    </source>
</evidence>
<reference evidence="1 2" key="1">
    <citation type="submission" date="2018-11" db="EMBL/GenBank/DDBJ databases">
        <title>Rhizobium chutanense sp. nov., isolated from root nodules of Phaseolus vulgaris in China.</title>
        <authorList>
            <person name="Huo Y."/>
        </authorList>
    </citation>
    <scope>NUCLEOTIDE SEQUENCE [LARGE SCALE GENOMIC DNA]</scope>
    <source>
        <strain evidence="1 2">C16</strain>
    </source>
</reference>
<evidence type="ECO:0000313" key="1">
    <source>
        <dbReference type="EMBL" id="RUM06837.1"/>
    </source>
</evidence>
<name>A0A3S0XX62_9HYPH</name>
<dbReference type="Proteomes" id="UP000278081">
    <property type="component" value="Unassembled WGS sequence"/>
</dbReference>
<dbReference type="EMBL" id="RJTJ01000008">
    <property type="protein sequence ID" value="RUM06837.1"/>
    <property type="molecule type" value="Genomic_DNA"/>
</dbReference>
<accession>A0A3S0XX62</accession>
<gene>
    <name evidence="1" type="ORF">EFR84_11620</name>
</gene>
<sequence length="73" mass="8314">MSLDQCCGGRPQAHYDAVSVISCRKCGETVTVETPPFFRSDVSQREHQTWRAIFAWKTRRLPAPAPDPKPSRR</sequence>
<comment type="caution">
    <text evidence="1">The sequence shown here is derived from an EMBL/GenBank/DDBJ whole genome shotgun (WGS) entry which is preliminary data.</text>
</comment>
<protein>
    <submittedName>
        <fullName evidence="1">Uncharacterized protein</fullName>
    </submittedName>
</protein>
<dbReference type="AlphaFoldDB" id="A0A3S0XX62"/>
<proteinExistence type="predicted"/>
<dbReference type="OrthoDB" id="9875468at2"/>
<organism evidence="1 2">
    <name type="scientific">Rhizobium chutanense</name>
    <dbReference type="NCBI Taxonomy" id="2035448"/>
    <lineage>
        <taxon>Bacteria</taxon>
        <taxon>Pseudomonadati</taxon>
        <taxon>Pseudomonadota</taxon>
        <taxon>Alphaproteobacteria</taxon>
        <taxon>Hyphomicrobiales</taxon>
        <taxon>Rhizobiaceae</taxon>
        <taxon>Rhizobium/Agrobacterium group</taxon>
        <taxon>Rhizobium</taxon>
    </lineage>
</organism>